<feature type="non-terminal residue" evidence="1">
    <location>
        <position position="1"/>
    </location>
</feature>
<name>A0A392T5Z0_9FABA</name>
<dbReference type="AlphaFoldDB" id="A0A392T5Z0"/>
<evidence type="ECO:0000313" key="2">
    <source>
        <dbReference type="Proteomes" id="UP000265520"/>
    </source>
</evidence>
<feature type="non-terminal residue" evidence="1">
    <location>
        <position position="91"/>
    </location>
</feature>
<keyword evidence="2" id="KW-1185">Reference proteome</keyword>
<accession>A0A392T5Z0</accession>
<sequence>PPTVVKKSFADAVNNVCDIPTSQLPLPVVKGNNIAISMPEDEYQVGLATLKHNLHGRIIWTKGSTPLKVGDLKAKLSPLWKSLGKWGLTSL</sequence>
<organism evidence="1 2">
    <name type="scientific">Trifolium medium</name>
    <dbReference type="NCBI Taxonomy" id="97028"/>
    <lineage>
        <taxon>Eukaryota</taxon>
        <taxon>Viridiplantae</taxon>
        <taxon>Streptophyta</taxon>
        <taxon>Embryophyta</taxon>
        <taxon>Tracheophyta</taxon>
        <taxon>Spermatophyta</taxon>
        <taxon>Magnoliopsida</taxon>
        <taxon>eudicotyledons</taxon>
        <taxon>Gunneridae</taxon>
        <taxon>Pentapetalae</taxon>
        <taxon>rosids</taxon>
        <taxon>fabids</taxon>
        <taxon>Fabales</taxon>
        <taxon>Fabaceae</taxon>
        <taxon>Papilionoideae</taxon>
        <taxon>50 kb inversion clade</taxon>
        <taxon>NPAAA clade</taxon>
        <taxon>Hologalegina</taxon>
        <taxon>IRL clade</taxon>
        <taxon>Trifolieae</taxon>
        <taxon>Trifolium</taxon>
    </lineage>
</organism>
<comment type="caution">
    <text evidence="1">The sequence shown here is derived from an EMBL/GenBank/DDBJ whole genome shotgun (WGS) entry which is preliminary data.</text>
</comment>
<protein>
    <submittedName>
        <fullName evidence="1">Pectin acetylesterase</fullName>
    </submittedName>
</protein>
<reference evidence="1 2" key="1">
    <citation type="journal article" date="2018" name="Front. Plant Sci.">
        <title>Red Clover (Trifolium pratense) and Zigzag Clover (T. medium) - A Picture of Genomic Similarities and Differences.</title>
        <authorList>
            <person name="Dluhosova J."/>
            <person name="Istvanek J."/>
            <person name="Nedelnik J."/>
            <person name="Repkova J."/>
        </authorList>
    </citation>
    <scope>NUCLEOTIDE SEQUENCE [LARGE SCALE GENOMIC DNA]</scope>
    <source>
        <strain evidence="2">cv. 10/8</strain>
        <tissue evidence="1">Leaf</tissue>
    </source>
</reference>
<evidence type="ECO:0000313" key="1">
    <source>
        <dbReference type="EMBL" id="MCI55944.1"/>
    </source>
</evidence>
<dbReference type="Proteomes" id="UP000265520">
    <property type="component" value="Unassembled WGS sequence"/>
</dbReference>
<dbReference type="EMBL" id="LXQA010504168">
    <property type="protein sequence ID" value="MCI55944.1"/>
    <property type="molecule type" value="Genomic_DNA"/>
</dbReference>
<proteinExistence type="predicted"/>